<organism evidence="1 3">
    <name type="scientific">Heyndrickxia sporothermodurans</name>
    <dbReference type="NCBI Taxonomy" id="46224"/>
    <lineage>
        <taxon>Bacteria</taxon>
        <taxon>Bacillati</taxon>
        <taxon>Bacillota</taxon>
        <taxon>Bacilli</taxon>
        <taxon>Bacillales</taxon>
        <taxon>Bacillaceae</taxon>
        <taxon>Heyndrickxia</taxon>
    </lineage>
</organism>
<protein>
    <submittedName>
        <fullName evidence="1">Uncharacterized protein</fullName>
    </submittedName>
</protein>
<dbReference type="Proteomes" id="UP000595512">
    <property type="component" value="Chromosome"/>
</dbReference>
<proteinExistence type="predicted"/>
<dbReference type="Proteomes" id="UP000075666">
    <property type="component" value="Unassembled WGS sequence"/>
</dbReference>
<accession>A0A150L1P6</accession>
<evidence type="ECO:0000313" key="1">
    <source>
        <dbReference type="EMBL" id="KYD05886.1"/>
    </source>
</evidence>
<sequence>MFDPTAYENMKVVIEGAAYDLDLEGEIKVIDRKDIVDLATLSRWYEITYCLTHSSAICAKLTLEAKLNQLATELLQGGNQKQVGSFVYLSFSWNQENSNYMETIKHLWGSDYIYDERKINSSLEEVKEEIIINFSRVITEEMIDDLVEMFHYSVETLGELIR</sequence>
<keyword evidence="3" id="KW-1185">Reference proteome</keyword>
<dbReference type="KEGG" id="hspo:JGZ69_19595"/>
<gene>
    <name evidence="1" type="ORF">B4102_3059</name>
    <name evidence="2" type="ORF">JGZ69_19595</name>
</gene>
<dbReference type="EMBL" id="LQYN01000053">
    <property type="protein sequence ID" value="KYD05886.1"/>
    <property type="molecule type" value="Genomic_DNA"/>
</dbReference>
<dbReference type="EMBL" id="CP066701">
    <property type="protein sequence ID" value="QQX24906.1"/>
    <property type="molecule type" value="Genomic_DNA"/>
</dbReference>
<reference evidence="1 3" key="1">
    <citation type="submission" date="2016-01" db="EMBL/GenBank/DDBJ databases">
        <title>Genome Sequences of Twelve Sporeforming Bacillus Species Isolated from Foods.</title>
        <authorList>
            <person name="Berendsen E.M."/>
            <person name="Wells-Bennik M.H."/>
            <person name="Krawcyk A.O."/>
            <person name="De Jong A."/>
            <person name="Holsappel S."/>
            <person name="Eijlander R.T."/>
            <person name="Kuipers O.P."/>
        </authorList>
    </citation>
    <scope>NUCLEOTIDE SEQUENCE [LARGE SCALE GENOMIC DNA]</scope>
    <source>
        <strain evidence="1 3">B4102</strain>
    </source>
</reference>
<dbReference type="AlphaFoldDB" id="A0A150L1P6"/>
<name>A0A150L1P6_9BACI</name>
<dbReference type="STRING" id="46224.B4102_3059"/>
<reference evidence="2 4" key="2">
    <citation type="submission" date="2020-12" db="EMBL/GenBank/DDBJ databases">
        <title>Taxonomic evaluation of the Bacillus sporothermodurans group of bacteria based on whole genome sequences.</title>
        <authorList>
            <person name="Fiedler G."/>
            <person name="Herbstmann A.-D."/>
            <person name="Doll E."/>
            <person name="Wenning M."/>
            <person name="Brinks E."/>
            <person name="Kabisch J."/>
            <person name="Breitenwieser F."/>
            <person name="Lappann M."/>
            <person name="Boehnlein C."/>
            <person name="Franz C."/>
        </authorList>
    </citation>
    <scope>NUCLEOTIDE SEQUENCE [LARGE SCALE GENOMIC DNA]</scope>
    <source>
        <strain evidence="2 4">DSM 10599</strain>
    </source>
</reference>
<dbReference type="OrthoDB" id="2964978at2"/>
<dbReference type="RefSeq" id="WP_066231462.1">
    <property type="nucleotide sequence ID" value="NZ_CP066701.1"/>
</dbReference>
<dbReference type="PATRIC" id="fig|46224.3.peg.3029"/>
<evidence type="ECO:0000313" key="3">
    <source>
        <dbReference type="Proteomes" id="UP000075666"/>
    </source>
</evidence>
<evidence type="ECO:0000313" key="4">
    <source>
        <dbReference type="Proteomes" id="UP000595512"/>
    </source>
</evidence>
<evidence type="ECO:0000313" key="2">
    <source>
        <dbReference type="EMBL" id="QQX24906.1"/>
    </source>
</evidence>